<proteinExistence type="predicted"/>
<organism evidence="1 2">
    <name type="scientific">Cetraspora pellucida</name>
    <dbReference type="NCBI Taxonomy" id="1433469"/>
    <lineage>
        <taxon>Eukaryota</taxon>
        <taxon>Fungi</taxon>
        <taxon>Fungi incertae sedis</taxon>
        <taxon>Mucoromycota</taxon>
        <taxon>Glomeromycotina</taxon>
        <taxon>Glomeromycetes</taxon>
        <taxon>Diversisporales</taxon>
        <taxon>Gigasporaceae</taxon>
        <taxon>Cetraspora</taxon>
    </lineage>
</organism>
<keyword evidence="2" id="KW-1185">Reference proteome</keyword>
<feature type="non-terminal residue" evidence="1">
    <location>
        <position position="349"/>
    </location>
</feature>
<dbReference type="Proteomes" id="UP000789366">
    <property type="component" value="Unassembled WGS sequence"/>
</dbReference>
<evidence type="ECO:0000313" key="1">
    <source>
        <dbReference type="EMBL" id="CAG8691330.1"/>
    </source>
</evidence>
<comment type="caution">
    <text evidence="1">The sequence shown here is derived from an EMBL/GenBank/DDBJ whole genome shotgun (WGS) entry which is preliminary data.</text>
</comment>
<protein>
    <submittedName>
        <fullName evidence="1">15639_t:CDS:1</fullName>
    </submittedName>
</protein>
<gene>
    <name evidence="1" type="ORF">SPELUC_LOCUS10768</name>
</gene>
<name>A0ACA9P499_9GLOM</name>
<sequence length="349" mass="40812">MSSTVPEQMEIEITHEDVLEFLHQKQNHDTEGAKKFLEYGSTYLLACYKENVPAHWFCSEEFVEITTELLHLFALSHTNDQVEEFKNVMADQLSNCVDCVEVYYIYKEDMRQRYLKAYNNTNDVDVLFDVTIKAWDRYRVHSALQKLNQQLENSTPDILTSNSTIAILSEIMFNPSLLADRSISSLYVHLFLSIPQNILKDMCKGFLPGMIIVSVHENDDFRKLFWEIMQGSQFENSVKLEDFNAHGYSGPIQSVIRRLKDWNSRSSHFQEYPYTKNLRLYWKGFRKVLCCLDSSTIIFGLCHEPIGICNLVVSIINNQEQQENVFVQVMKCLQVLLKIIKNEFWKYSS</sequence>
<accession>A0ACA9P499</accession>
<dbReference type="EMBL" id="CAJVPW010020950">
    <property type="protein sequence ID" value="CAG8691330.1"/>
    <property type="molecule type" value="Genomic_DNA"/>
</dbReference>
<reference evidence="1" key="1">
    <citation type="submission" date="2021-06" db="EMBL/GenBank/DDBJ databases">
        <authorList>
            <person name="Kallberg Y."/>
            <person name="Tangrot J."/>
            <person name="Rosling A."/>
        </authorList>
    </citation>
    <scope>NUCLEOTIDE SEQUENCE</scope>
    <source>
        <strain evidence="1">28 12/20/2015</strain>
    </source>
</reference>
<evidence type="ECO:0000313" key="2">
    <source>
        <dbReference type="Proteomes" id="UP000789366"/>
    </source>
</evidence>